<evidence type="ECO:0000313" key="6">
    <source>
        <dbReference type="Proteomes" id="UP001521222"/>
    </source>
</evidence>
<evidence type="ECO:0000256" key="1">
    <source>
        <dbReference type="ARBA" id="ARBA00022553"/>
    </source>
</evidence>
<keyword evidence="3" id="KW-0808">Transferase</keyword>
<accession>A0ABR3RWV1</accession>
<dbReference type="InterPro" id="IPR029063">
    <property type="entry name" value="SAM-dependent_MTases_sf"/>
</dbReference>
<keyword evidence="4" id="KW-0949">S-adenosyl-L-methionine</keyword>
<evidence type="ECO:0000256" key="4">
    <source>
        <dbReference type="ARBA" id="ARBA00022691"/>
    </source>
</evidence>
<organism evidence="5 6">
    <name type="scientific">Nothophoma quercina</name>
    <dbReference type="NCBI Taxonomy" id="749835"/>
    <lineage>
        <taxon>Eukaryota</taxon>
        <taxon>Fungi</taxon>
        <taxon>Dikarya</taxon>
        <taxon>Ascomycota</taxon>
        <taxon>Pezizomycotina</taxon>
        <taxon>Dothideomycetes</taxon>
        <taxon>Pleosporomycetidae</taxon>
        <taxon>Pleosporales</taxon>
        <taxon>Pleosporineae</taxon>
        <taxon>Didymellaceae</taxon>
        <taxon>Nothophoma</taxon>
    </lineage>
</organism>
<protein>
    <recommendedName>
        <fullName evidence="7">S-adenosyl-L-methionine-dependent methyltransferase</fullName>
    </recommendedName>
</protein>
<comment type="caution">
    <text evidence="5">The sequence shown here is derived from an EMBL/GenBank/DDBJ whole genome shotgun (WGS) entry which is preliminary data.</text>
</comment>
<evidence type="ECO:0000313" key="5">
    <source>
        <dbReference type="EMBL" id="KAL1608916.1"/>
    </source>
</evidence>
<keyword evidence="2" id="KW-0489">Methyltransferase</keyword>
<reference evidence="5 6" key="1">
    <citation type="submission" date="2024-02" db="EMBL/GenBank/DDBJ databases">
        <title>De novo assembly and annotation of 12 fungi associated with fruit tree decline syndrome in Ontario, Canada.</title>
        <authorList>
            <person name="Sulman M."/>
            <person name="Ellouze W."/>
            <person name="Ilyukhin E."/>
        </authorList>
    </citation>
    <scope>NUCLEOTIDE SEQUENCE [LARGE SCALE GENOMIC DNA]</scope>
    <source>
        <strain evidence="5 6">M97-236</strain>
    </source>
</reference>
<dbReference type="Proteomes" id="UP001521222">
    <property type="component" value="Unassembled WGS sequence"/>
</dbReference>
<evidence type="ECO:0000256" key="3">
    <source>
        <dbReference type="ARBA" id="ARBA00022679"/>
    </source>
</evidence>
<dbReference type="InterPro" id="IPR008854">
    <property type="entry name" value="TPMT"/>
</dbReference>
<evidence type="ECO:0008006" key="7">
    <source>
        <dbReference type="Google" id="ProtNLM"/>
    </source>
</evidence>
<gene>
    <name evidence="5" type="ORF">SLS59_002108</name>
</gene>
<dbReference type="EMBL" id="JAKIXB020000005">
    <property type="protein sequence ID" value="KAL1608916.1"/>
    <property type="molecule type" value="Genomic_DNA"/>
</dbReference>
<name>A0ABR3RWV1_9PLEO</name>
<keyword evidence="1" id="KW-0597">Phosphoprotein</keyword>
<keyword evidence="6" id="KW-1185">Reference proteome</keyword>
<dbReference type="PANTHER" id="PTHR32183:SF6">
    <property type="entry name" value="CYSTEINE SULFINATE DESULFINASE_CYSTEINE DESULFURASE AND RELATED ENZYMES"/>
    <property type="match status" value="1"/>
</dbReference>
<dbReference type="Gene3D" id="3.40.50.150">
    <property type="entry name" value="Vaccinia Virus protein VP39"/>
    <property type="match status" value="2"/>
</dbReference>
<evidence type="ECO:0000256" key="2">
    <source>
        <dbReference type="ARBA" id="ARBA00022603"/>
    </source>
</evidence>
<sequence>MLALNGVEAWGLEVSKKAVDTANANIKSQLAEPSSDNFGKGERPSKSAPARVVLGDFFQRDWENQIDAHFEGFDIIYDYTVRPALRNPTLTYVDRTQFLCALLPSMRRDWAQRMSQLLSPTGKLICLEFPMWKPLTAQGPPWGLNGVHWNILAEGGTGVVDDAGSLSKPNGEAGACERVAYWKPPTSFEQSRKEDMISIWKLR</sequence>
<dbReference type="SUPFAM" id="SSF53335">
    <property type="entry name" value="S-adenosyl-L-methionine-dependent methyltransferases"/>
    <property type="match status" value="1"/>
</dbReference>
<dbReference type="Pfam" id="PF05724">
    <property type="entry name" value="TPMT"/>
    <property type="match status" value="1"/>
</dbReference>
<dbReference type="PANTHER" id="PTHR32183">
    <property type="match status" value="1"/>
</dbReference>
<proteinExistence type="predicted"/>